<dbReference type="PANTHER" id="PTHR45138">
    <property type="entry name" value="REGULATORY COMPONENTS OF SENSORY TRANSDUCTION SYSTEM"/>
    <property type="match status" value="1"/>
</dbReference>
<evidence type="ECO:0000313" key="5">
    <source>
        <dbReference type="EMBL" id="RFM24097.1"/>
    </source>
</evidence>
<dbReference type="InterPro" id="IPR029787">
    <property type="entry name" value="Nucleotide_cyclase"/>
</dbReference>
<dbReference type="CDD" id="cd01949">
    <property type="entry name" value="GGDEF"/>
    <property type="match status" value="1"/>
</dbReference>
<dbReference type="SUPFAM" id="SSF55073">
    <property type="entry name" value="Nucleotide cyclase"/>
    <property type="match status" value="1"/>
</dbReference>
<evidence type="ECO:0000256" key="1">
    <source>
        <dbReference type="ARBA" id="ARBA00012528"/>
    </source>
</evidence>
<dbReference type="Proteomes" id="UP000266389">
    <property type="component" value="Unassembled WGS sequence"/>
</dbReference>
<proteinExistence type="predicted"/>
<dbReference type="EC" id="2.7.7.65" evidence="1"/>
<organism evidence="5 6">
    <name type="scientific">Candidatus Thermochlorobacter aerophilus</name>
    <dbReference type="NCBI Taxonomy" id="1868324"/>
    <lineage>
        <taxon>Bacteria</taxon>
        <taxon>Pseudomonadati</taxon>
        <taxon>Chlorobiota</taxon>
        <taxon>Chlorobiia</taxon>
        <taxon>Chlorobiales</taxon>
        <taxon>Candidatus Thermochlorobacteriaceae</taxon>
        <taxon>Candidatus Thermochlorobacter</taxon>
    </lineage>
</organism>
<dbReference type="EMBL" id="PHFL01000047">
    <property type="protein sequence ID" value="RFM24097.1"/>
    <property type="molecule type" value="Genomic_DNA"/>
</dbReference>
<dbReference type="GO" id="GO:0043709">
    <property type="term" value="P:cell adhesion involved in single-species biofilm formation"/>
    <property type="evidence" value="ECO:0007669"/>
    <property type="project" value="TreeGrafter"/>
</dbReference>
<reference evidence="5 6" key="1">
    <citation type="journal article" date="2011" name="ISME J.">
        <title>Community ecology of hot spring cyanobacterial mats: predominant populations and their functional potential.</title>
        <authorList>
            <person name="Klatt C.G."/>
            <person name="Wood J.M."/>
            <person name="Rusch D.B."/>
            <person name="Bateson M.M."/>
            <person name="Hamamura N."/>
            <person name="Heidelberg J.F."/>
            <person name="Grossman A.R."/>
            <person name="Bhaya D."/>
            <person name="Cohan F.M."/>
            <person name="Kuhl M."/>
            <person name="Bryant D.A."/>
            <person name="Ward D.M."/>
        </authorList>
    </citation>
    <scope>NUCLEOTIDE SEQUENCE [LARGE SCALE GENOMIC DNA]</scope>
    <source>
        <strain evidence="5">OS</strain>
    </source>
</reference>
<dbReference type="GO" id="GO:0052621">
    <property type="term" value="F:diguanylate cyclase activity"/>
    <property type="evidence" value="ECO:0007669"/>
    <property type="project" value="UniProtKB-EC"/>
</dbReference>
<dbReference type="AlphaFoldDB" id="A0A395M006"/>
<dbReference type="PANTHER" id="PTHR45138:SF9">
    <property type="entry name" value="DIGUANYLATE CYCLASE DGCM-RELATED"/>
    <property type="match status" value="1"/>
</dbReference>
<dbReference type="Gene3D" id="3.30.450.20">
    <property type="entry name" value="PAS domain"/>
    <property type="match status" value="1"/>
</dbReference>
<dbReference type="PROSITE" id="PS50887">
    <property type="entry name" value="GGDEF"/>
    <property type="match status" value="1"/>
</dbReference>
<feature type="non-terminal residue" evidence="5">
    <location>
        <position position="196"/>
    </location>
</feature>
<feature type="coiled-coil region" evidence="3">
    <location>
        <begin position="93"/>
        <end position="144"/>
    </location>
</feature>
<evidence type="ECO:0000259" key="4">
    <source>
        <dbReference type="PROSITE" id="PS50887"/>
    </source>
</evidence>
<dbReference type="NCBIfam" id="TIGR00254">
    <property type="entry name" value="GGDEF"/>
    <property type="match status" value="1"/>
</dbReference>
<name>A0A395M006_9BACT</name>
<dbReference type="InterPro" id="IPR000160">
    <property type="entry name" value="GGDEF_dom"/>
</dbReference>
<dbReference type="Gene3D" id="3.30.70.270">
    <property type="match status" value="1"/>
</dbReference>
<comment type="caution">
    <text evidence="5">The sequence shown here is derived from an EMBL/GenBank/DDBJ whole genome shotgun (WGS) entry which is preliminary data.</text>
</comment>
<accession>A0A395M006</accession>
<dbReference type="Pfam" id="PF00990">
    <property type="entry name" value="GGDEF"/>
    <property type="match status" value="1"/>
</dbReference>
<sequence length="196" mass="22359">MATTNGAVYFANSAARAIFSPTSDDLQGKNLCNFVAHRSEKFNDWIKKITCSPSFISEQVELKTSQGIVPFMLEGGTIQDGKHLYVLIRLKEMHTKRATVHALSERVDKLQQEIAMRRAAEARLHESLVELERAKKQLEQLATIDSLTGIPNRRSIDETLQREWLKAMRNAEPLVVMMIDIDYFKNYNDFYGHQAG</sequence>
<dbReference type="GO" id="GO:1902201">
    <property type="term" value="P:negative regulation of bacterial-type flagellum-dependent cell motility"/>
    <property type="evidence" value="ECO:0007669"/>
    <property type="project" value="TreeGrafter"/>
</dbReference>
<dbReference type="InterPro" id="IPR043128">
    <property type="entry name" value="Rev_trsase/Diguanyl_cyclase"/>
</dbReference>
<evidence type="ECO:0000313" key="6">
    <source>
        <dbReference type="Proteomes" id="UP000266389"/>
    </source>
</evidence>
<evidence type="ECO:0000256" key="2">
    <source>
        <dbReference type="ARBA" id="ARBA00034247"/>
    </source>
</evidence>
<dbReference type="GO" id="GO:0005886">
    <property type="term" value="C:plasma membrane"/>
    <property type="evidence" value="ECO:0007669"/>
    <property type="project" value="TreeGrafter"/>
</dbReference>
<feature type="domain" description="GGDEF" evidence="4">
    <location>
        <begin position="172"/>
        <end position="196"/>
    </location>
</feature>
<protein>
    <recommendedName>
        <fullName evidence="1">diguanylate cyclase</fullName>
        <ecNumber evidence="1">2.7.7.65</ecNumber>
    </recommendedName>
</protein>
<evidence type="ECO:0000256" key="3">
    <source>
        <dbReference type="SAM" id="Coils"/>
    </source>
</evidence>
<dbReference type="InterPro" id="IPR050469">
    <property type="entry name" value="Diguanylate_Cyclase"/>
</dbReference>
<gene>
    <name evidence="5" type="ORF">D0433_07605</name>
</gene>
<comment type="catalytic activity">
    <reaction evidence="2">
        <text>2 GTP = 3',3'-c-di-GMP + 2 diphosphate</text>
        <dbReference type="Rhea" id="RHEA:24898"/>
        <dbReference type="ChEBI" id="CHEBI:33019"/>
        <dbReference type="ChEBI" id="CHEBI:37565"/>
        <dbReference type="ChEBI" id="CHEBI:58805"/>
        <dbReference type="EC" id="2.7.7.65"/>
    </reaction>
</comment>
<keyword evidence="3" id="KW-0175">Coiled coil</keyword>